<feature type="domain" description="Solute-binding protein family 5" evidence="4">
    <location>
        <begin position="101"/>
        <end position="447"/>
    </location>
</feature>
<dbReference type="PROSITE" id="PS51318">
    <property type="entry name" value="TAT"/>
    <property type="match status" value="1"/>
</dbReference>
<dbReference type="Proteomes" id="UP000070371">
    <property type="component" value="Chromosome"/>
</dbReference>
<evidence type="ECO:0000259" key="4">
    <source>
        <dbReference type="Pfam" id="PF00496"/>
    </source>
</evidence>
<dbReference type="Pfam" id="PF00496">
    <property type="entry name" value="SBP_bac_5"/>
    <property type="match status" value="1"/>
</dbReference>
<dbReference type="RefSeq" id="WP_039003623.1">
    <property type="nucleotide sequence ID" value="NZ_CP014327.1"/>
</dbReference>
<dbReference type="GO" id="GO:0015833">
    <property type="term" value="P:peptide transport"/>
    <property type="evidence" value="ECO:0007669"/>
    <property type="project" value="TreeGrafter"/>
</dbReference>
<evidence type="ECO:0000313" key="5">
    <source>
        <dbReference type="EMBL" id="AML52615.1"/>
    </source>
</evidence>
<keyword evidence="3" id="KW-0732">Signal</keyword>
<dbReference type="PANTHER" id="PTHR30290">
    <property type="entry name" value="PERIPLASMIC BINDING COMPONENT OF ABC TRANSPORTER"/>
    <property type="match status" value="1"/>
</dbReference>
<dbReference type="CDD" id="cd08503">
    <property type="entry name" value="PBP2_NikA_DppA_OppA_like_17"/>
    <property type="match status" value="1"/>
</dbReference>
<dbReference type="KEGG" id="hat:RC74_16255"/>
<dbReference type="GO" id="GO:0043190">
    <property type="term" value="C:ATP-binding cassette (ABC) transporter complex"/>
    <property type="evidence" value="ECO:0007669"/>
    <property type="project" value="InterPro"/>
</dbReference>
<dbReference type="InterPro" id="IPR019546">
    <property type="entry name" value="TAT_signal_bac_arc"/>
</dbReference>
<comment type="similarity">
    <text evidence="2">Belongs to the bacterial solute-binding protein 5 family.</text>
</comment>
<gene>
    <name evidence="5" type="ORF">RC74_16255</name>
</gene>
<organism evidence="5 6">
    <name type="scientific">Falsihalocynthiibacter arcticus</name>
    <dbReference type="NCBI Taxonomy" id="1579316"/>
    <lineage>
        <taxon>Bacteria</taxon>
        <taxon>Pseudomonadati</taxon>
        <taxon>Pseudomonadota</taxon>
        <taxon>Alphaproteobacteria</taxon>
        <taxon>Rhodobacterales</taxon>
        <taxon>Roseobacteraceae</taxon>
        <taxon>Falsihalocynthiibacter</taxon>
    </lineage>
</organism>
<dbReference type="InterPro" id="IPR000914">
    <property type="entry name" value="SBP_5_dom"/>
</dbReference>
<name>A0A126V3T7_9RHOB</name>
<dbReference type="PANTHER" id="PTHR30290:SF38">
    <property type="entry name" value="D,D-DIPEPTIDE-BINDING PERIPLASMIC PROTEIN DDPA-RELATED"/>
    <property type="match status" value="1"/>
</dbReference>
<dbReference type="AlphaFoldDB" id="A0A126V3T7"/>
<reference evidence="5 6" key="1">
    <citation type="submission" date="2016-02" db="EMBL/GenBank/DDBJ databases">
        <title>Complete genome sequence of Halocynthiibacter arcticus PAMC 20958t from arctic marine sediment.</title>
        <authorList>
            <person name="Lee Y.M."/>
            <person name="Baek K."/>
            <person name="Lee H.K."/>
            <person name="Shin S.C."/>
        </authorList>
    </citation>
    <scope>NUCLEOTIDE SEQUENCE [LARGE SCALE GENOMIC DNA]</scope>
    <source>
        <strain evidence="5">PAMC 20958</strain>
    </source>
</reference>
<dbReference type="Gene3D" id="3.40.190.10">
    <property type="entry name" value="Periplasmic binding protein-like II"/>
    <property type="match status" value="1"/>
</dbReference>
<dbReference type="NCBIfam" id="TIGR01409">
    <property type="entry name" value="TAT_signal_seq"/>
    <property type="match status" value="1"/>
</dbReference>
<dbReference type="Gene3D" id="3.90.76.10">
    <property type="entry name" value="Dipeptide-binding Protein, Domain 1"/>
    <property type="match status" value="1"/>
</dbReference>
<dbReference type="InterPro" id="IPR039424">
    <property type="entry name" value="SBP_5"/>
</dbReference>
<dbReference type="PIRSF" id="PIRSF002741">
    <property type="entry name" value="MppA"/>
    <property type="match status" value="1"/>
</dbReference>
<dbReference type="STRING" id="1579316.RC74_16255"/>
<dbReference type="GO" id="GO:1904680">
    <property type="term" value="F:peptide transmembrane transporter activity"/>
    <property type="evidence" value="ECO:0007669"/>
    <property type="project" value="TreeGrafter"/>
</dbReference>
<evidence type="ECO:0000256" key="3">
    <source>
        <dbReference type="ARBA" id="ARBA00022729"/>
    </source>
</evidence>
<dbReference type="OrthoDB" id="9803988at2"/>
<proteinExistence type="inferred from homology"/>
<dbReference type="Gene3D" id="3.10.105.10">
    <property type="entry name" value="Dipeptide-binding Protein, Domain 3"/>
    <property type="match status" value="1"/>
</dbReference>
<dbReference type="SUPFAM" id="SSF53850">
    <property type="entry name" value="Periplasmic binding protein-like II"/>
    <property type="match status" value="1"/>
</dbReference>
<keyword evidence="6" id="KW-1185">Reference proteome</keyword>
<sequence length="528" mass="57285">MNDELKYLLARTAQGKYNRRAFLGKAGALGITAVAANTMLSSAAHAAGPVRGGTLSIGLGGGESTNSLDPAAATSQVIFNILRQSGENLVNVSPSGEIDFRLAESIESTADAKTWSFKIRKGVEFHNGKTLTPEDVLATLERHSNEESKSGALGIMQGIESMRVDGDSVEVTLTTPNADLPFLMADYHLVIQPNGGMDDPTAGIFTGPYAITVNEPGVRYVGERFANYWDDSIGHFDTVETLVINDATARSAALQSGQVQMINQVDPNVAGLLDRSPGLSVRNVSGRGHYVFIMHCDTAPFDNNDLRLALKYAINREEMVEKILSGYGSIGNDIPINAAYPLFDDTIAQRTYDPEKAAFHYKKSGHDGSPIILRTADGAFPGAVDAAALFQQSAAAAGIPLEIKREPNDGYWSEVWNKQPFCASYWSGRPVQDQMYSTAYTTGADWNDTRFFNDTFDGIVLEARSELDLVKRKALYSEAAMLVRDEGGVICPMFNDFVEGVRDDIAGWEADPNLEMMNGFAAVKCWKA</sequence>
<dbReference type="GO" id="GO:0030288">
    <property type="term" value="C:outer membrane-bounded periplasmic space"/>
    <property type="evidence" value="ECO:0007669"/>
    <property type="project" value="UniProtKB-ARBA"/>
</dbReference>
<dbReference type="InterPro" id="IPR006311">
    <property type="entry name" value="TAT_signal"/>
</dbReference>
<dbReference type="EMBL" id="CP014327">
    <property type="protein sequence ID" value="AML52615.1"/>
    <property type="molecule type" value="Genomic_DNA"/>
</dbReference>
<evidence type="ECO:0000256" key="1">
    <source>
        <dbReference type="ARBA" id="ARBA00004418"/>
    </source>
</evidence>
<accession>A0A126V3T7</accession>
<protein>
    <submittedName>
        <fullName evidence="5">Peptide ABC transporter substrate-binding protein</fullName>
    </submittedName>
</protein>
<comment type="subcellular location">
    <subcellularLocation>
        <location evidence="1">Periplasm</location>
    </subcellularLocation>
</comment>
<evidence type="ECO:0000313" key="6">
    <source>
        <dbReference type="Proteomes" id="UP000070371"/>
    </source>
</evidence>
<evidence type="ECO:0000256" key="2">
    <source>
        <dbReference type="ARBA" id="ARBA00005695"/>
    </source>
</evidence>
<dbReference type="InterPro" id="IPR030678">
    <property type="entry name" value="Peptide/Ni-bd"/>
</dbReference>